<proteinExistence type="predicted"/>
<evidence type="ECO:0000256" key="2">
    <source>
        <dbReference type="SAM" id="Phobius"/>
    </source>
</evidence>
<dbReference type="RefSeq" id="WP_045095778.1">
    <property type="nucleotide sequence ID" value="NZ_LN614827.1"/>
</dbReference>
<feature type="transmembrane region" description="Helical" evidence="2">
    <location>
        <begin position="192"/>
        <end position="215"/>
    </location>
</feature>
<keyword evidence="2" id="KW-1133">Transmembrane helix</keyword>
<keyword evidence="4" id="KW-1185">Reference proteome</keyword>
<dbReference type="AlphaFoldDB" id="A0A098G446"/>
<name>A0A098G446_9GAMM</name>
<dbReference type="EMBL" id="LN614827">
    <property type="protein sequence ID" value="CEG57247.1"/>
    <property type="molecule type" value="Genomic_DNA"/>
</dbReference>
<keyword evidence="2" id="KW-0812">Transmembrane</keyword>
<organism evidence="3 4">
    <name type="scientific">Legionella fallonii LLAP-10</name>
    <dbReference type="NCBI Taxonomy" id="1212491"/>
    <lineage>
        <taxon>Bacteria</taxon>
        <taxon>Pseudomonadati</taxon>
        <taxon>Pseudomonadota</taxon>
        <taxon>Gammaproteobacteria</taxon>
        <taxon>Legionellales</taxon>
        <taxon>Legionellaceae</taxon>
        <taxon>Legionella</taxon>
    </lineage>
</organism>
<evidence type="ECO:0000256" key="1">
    <source>
        <dbReference type="SAM" id="MobiDB-lite"/>
    </source>
</evidence>
<feature type="region of interest" description="Disordered" evidence="1">
    <location>
        <begin position="139"/>
        <end position="158"/>
    </location>
</feature>
<accession>A0A098G446</accession>
<evidence type="ECO:0000313" key="3">
    <source>
        <dbReference type="EMBL" id="CEG57247.1"/>
    </source>
</evidence>
<sequence>MTIEEILALIKLYPQDKDFKIKDSVFADLSSVINSHKDLIDLLEIYPNEKNFRIKDFIFANLEKHLKSFNEVRELVKLYPNEKNLRIKDFIFANLEKCIESINDVNELLKLYPHLKNFPIKEFKDFIVQNPQVLQAIPTPQCDTRHTPPPSQEAQQSSTSSISMQILGGFIAAIGCAAVAVAFTVLNAATLGIAGLVTAGLGIASILGGVGLFALGSCRNQQIATNEPPELSSGFAYR</sequence>
<gene>
    <name evidence="3" type="ORF">LFA_1850</name>
</gene>
<protein>
    <submittedName>
        <fullName evidence="3">Uncharacterized protein</fullName>
    </submittedName>
</protein>
<evidence type="ECO:0000313" key="4">
    <source>
        <dbReference type="Proteomes" id="UP000032430"/>
    </source>
</evidence>
<dbReference type="Proteomes" id="UP000032430">
    <property type="component" value="Chromosome I"/>
</dbReference>
<keyword evidence="2" id="KW-0472">Membrane</keyword>
<dbReference type="KEGG" id="lfa:LFA_1850"/>
<dbReference type="STRING" id="1212491.LFA_1850"/>
<feature type="transmembrane region" description="Helical" evidence="2">
    <location>
        <begin position="166"/>
        <end position="186"/>
    </location>
</feature>
<dbReference type="HOGENOM" id="CLU_1164699_0_0_6"/>
<reference evidence="4" key="1">
    <citation type="submission" date="2014-09" db="EMBL/GenBank/DDBJ databases">
        <authorList>
            <person name="Gomez-Valero L."/>
        </authorList>
    </citation>
    <scope>NUCLEOTIDE SEQUENCE [LARGE SCALE GENOMIC DNA]</scope>
    <source>
        <strain evidence="4">ATCC700992</strain>
    </source>
</reference>
<dbReference type="OrthoDB" id="10008912at2"/>